<accession>A0AAW2QEJ4</accession>
<name>A0AAW2QEJ4_SESRA</name>
<protein>
    <submittedName>
        <fullName evidence="1">Uncharacterized protein</fullName>
    </submittedName>
</protein>
<reference evidence="1" key="1">
    <citation type="submission" date="2020-06" db="EMBL/GenBank/DDBJ databases">
        <authorList>
            <person name="Li T."/>
            <person name="Hu X."/>
            <person name="Zhang T."/>
            <person name="Song X."/>
            <person name="Zhang H."/>
            <person name="Dai N."/>
            <person name="Sheng W."/>
            <person name="Hou X."/>
            <person name="Wei L."/>
        </authorList>
    </citation>
    <scope>NUCLEOTIDE SEQUENCE</scope>
    <source>
        <strain evidence="1">G02</strain>
        <tissue evidence="1">Leaf</tissue>
    </source>
</reference>
<sequence length="81" mass="8933">MPPKNTQALEEAVLAISEWLSKISASMEQRHKSLAAAVSNIQHHLATLPSPTLPPQFSQAPHRFHLTPARHRAVSTFTQTS</sequence>
<comment type="caution">
    <text evidence="1">The sequence shown here is derived from an EMBL/GenBank/DDBJ whole genome shotgun (WGS) entry which is preliminary data.</text>
</comment>
<gene>
    <name evidence="1" type="ORF">Sradi_3520500</name>
</gene>
<dbReference type="AlphaFoldDB" id="A0AAW2QEJ4"/>
<proteinExistence type="predicted"/>
<dbReference type="EMBL" id="JACGWJ010000015">
    <property type="protein sequence ID" value="KAL0366304.1"/>
    <property type="molecule type" value="Genomic_DNA"/>
</dbReference>
<evidence type="ECO:0000313" key="1">
    <source>
        <dbReference type="EMBL" id="KAL0366304.1"/>
    </source>
</evidence>
<organism evidence="1">
    <name type="scientific">Sesamum radiatum</name>
    <name type="common">Black benniseed</name>
    <dbReference type="NCBI Taxonomy" id="300843"/>
    <lineage>
        <taxon>Eukaryota</taxon>
        <taxon>Viridiplantae</taxon>
        <taxon>Streptophyta</taxon>
        <taxon>Embryophyta</taxon>
        <taxon>Tracheophyta</taxon>
        <taxon>Spermatophyta</taxon>
        <taxon>Magnoliopsida</taxon>
        <taxon>eudicotyledons</taxon>
        <taxon>Gunneridae</taxon>
        <taxon>Pentapetalae</taxon>
        <taxon>asterids</taxon>
        <taxon>lamiids</taxon>
        <taxon>Lamiales</taxon>
        <taxon>Pedaliaceae</taxon>
        <taxon>Sesamum</taxon>
    </lineage>
</organism>
<reference evidence="1" key="2">
    <citation type="journal article" date="2024" name="Plant">
        <title>Genomic evolution and insights into agronomic trait innovations of Sesamum species.</title>
        <authorList>
            <person name="Miao H."/>
            <person name="Wang L."/>
            <person name="Qu L."/>
            <person name="Liu H."/>
            <person name="Sun Y."/>
            <person name="Le M."/>
            <person name="Wang Q."/>
            <person name="Wei S."/>
            <person name="Zheng Y."/>
            <person name="Lin W."/>
            <person name="Duan Y."/>
            <person name="Cao H."/>
            <person name="Xiong S."/>
            <person name="Wang X."/>
            <person name="Wei L."/>
            <person name="Li C."/>
            <person name="Ma Q."/>
            <person name="Ju M."/>
            <person name="Zhao R."/>
            <person name="Li G."/>
            <person name="Mu C."/>
            <person name="Tian Q."/>
            <person name="Mei H."/>
            <person name="Zhang T."/>
            <person name="Gao T."/>
            <person name="Zhang H."/>
        </authorList>
    </citation>
    <scope>NUCLEOTIDE SEQUENCE</scope>
    <source>
        <strain evidence="1">G02</strain>
    </source>
</reference>